<protein>
    <submittedName>
        <fullName evidence="1">Transcriptional regulator</fullName>
    </submittedName>
</protein>
<keyword evidence="2" id="KW-1185">Reference proteome</keyword>
<proteinExistence type="predicted"/>
<dbReference type="Pfam" id="PF06923">
    <property type="entry name" value="GutM"/>
    <property type="match status" value="1"/>
</dbReference>
<organism evidence="1 2">
    <name type="scientific">Rubrobacter marinus</name>
    <dbReference type="NCBI Taxonomy" id="2653852"/>
    <lineage>
        <taxon>Bacteria</taxon>
        <taxon>Bacillati</taxon>
        <taxon>Actinomycetota</taxon>
        <taxon>Rubrobacteria</taxon>
        <taxon>Rubrobacterales</taxon>
        <taxon>Rubrobacteraceae</taxon>
        <taxon>Rubrobacter</taxon>
    </lineage>
</organism>
<gene>
    <name evidence="1" type="ORF">GBA65_08420</name>
</gene>
<dbReference type="KEGG" id="rmar:GBA65_08420"/>
<dbReference type="EMBL" id="CP045121">
    <property type="protein sequence ID" value="QIN78542.1"/>
    <property type="molecule type" value="Genomic_DNA"/>
</dbReference>
<name>A0A6G8PWG0_9ACTN</name>
<reference evidence="1 2" key="1">
    <citation type="submission" date="2019-10" db="EMBL/GenBank/DDBJ databases">
        <title>Rubrobacter sp nov SCSIO 52915 isolated from a deep-sea sediment in the South China Sea.</title>
        <authorList>
            <person name="Chen R.W."/>
        </authorList>
    </citation>
    <scope>NUCLEOTIDE SEQUENCE [LARGE SCALE GENOMIC DNA]</scope>
    <source>
        <strain evidence="1 2">SCSIO 52915</strain>
    </source>
</reference>
<evidence type="ECO:0000313" key="2">
    <source>
        <dbReference type="Proteomes" id="UP000502706"/>
    </source>
</evidence>
<evidence type="ECO:0000313" key="1">
    <source>
        <dbReference type="EMBL" id="QIN78542.1"/>
    </source>
</evidence>
<dbReference type="Proteomes" id="UP000502706">
    <property type="component" value="Chromosome"/>
</dbReference>
<dbReference type="AlphaFoldDB" id="A0A6G8PWG0"/>
<dbReference type="InterPro" id="IPR009693">
    <property type="entry name" value="Glucitol_operon_activator"/>
</dbReference>
<sequence length="152" mass="16602">MLTRHGGRGSGRRRAFMQFWVLLLVVLGFLWLLQAVGTYFQMAHYRKVLGGITAEADEGYVGVGNAKSYFGKGVILMLVVGEDGVVGRALRMRGRTVFARFEDADRLVGLGIDELRDGEREGPEDPGTMAAARMAVEQIDRIRAQKAGAAVS</sequence>
<accession>A0A6G8PWG0</accession>